<organism evidence="6 7">
    <name type="scientific">Thermovirga lienii (strain ATCC BAA-1197 / DSM 17291 / Cas60314)</name>
    <dbReference type="NCBI Taxonomy" id="580340"/>
    <lineage>
        <taxon>Bacteria</taxon>
        <taxon>Thermotogati</taxon>
        <taxon>Synergistota</taxon>
        <taxon>Synergistia</taxon>
        <taxon>Synergistales</taxon>
        <taxon>Thermovirgaceae</taxon>
        <taxon>Thermovirga</taxon>
    </lineage>
</organism>
<dbReference type="OrthoDB" id="48231at2"/>
<sequence>MDIVGPLLIFCSRLLDVPLGTFRILLLVRGKKVQASITAFFESAIYLIALGYILKSGISEPEQIIAYAGGYAAGNFLGVTLEEKFLSSFVLIEIIIADTEEASQLVQRLRNEGFGTTVLYGSGREGRRLILKVLCRRDEIQHLYGITGNSGVVFVSDVKGVWGGHFRQKRK</sequence>
<dbReference type="EMBL" id="CP003096">
    <property type="protein sequence ID" value="AER66536.1"/>
    <property type="molecule type" value="Genomic_DNA"/>
</dbReference>
<evidence type="ECO:0000256" key="1">
    <source>
        <dbReference type="ARBA" id="ARBA00022475"/>
    </source>
</evidence>
<dbReference type="AlphaFoldDB" id="G7V9I6"/>
<keyword evidence="3" id="KW-1133">Transmembrane helix</keyword>
<dbReference type="CDD" id="cd16381">
    <property type="entry name" value="YitT_C_like_1"/>
    <property type="match status" value="1"/>
</dbReference>
<evidence type="ECO:0000259" key="5">
    <source>
        <dbReference type="Pfam" id="PF18955"/>
    </source>
</evidence>
<reference evidence="7" key="1">
    <citation type="submission" date="2011-10" db="EMBL/GenBank/DDBJ databases">
        <title>The complete genome of chromosome of Thermovirga lienii DSM 17291.</title>
        <authorList>
            <consortium name="US DOE Joint Genome Institute (JGI-PGF)"/>
            <person name="Lucas S."/>
            <person name="Copeland A."/>
            <person name="Lapidus A."/>
            <person name="Glavina del Rio T."/>
            <person name="Dalin E."/>
            <person name="Tice H."/>
            <person name="Bruce D."/>
            <person name="Goodwin L."/>
            <person name="Pitluck S."/>
            <person name="Peters L."/>
            <person name="Mikhailova N."/>
            <person name="Saunders E."/>
            <person name="Kyrpides N."/>
            <person name="Mavromatis K."/>
            <person name="Ivanova N."/>
            <person name="Last F.I."/>
            <person name="Brettin T."/>
            <person name="Detter J.C."/>
            <person name="Han C."/>
            <person name="Larimer F."/>
            <person name="Land M."/>
            <person name="Hauser L."/>
            <person name="Markowitz V."/>
            <person name="Cheng J.-F."/>
            <person name="Hugenholtz P."/>
            <person name="Woyke T."/>
            <person name="Wu D."/>
            <person name="Spring S."/>
            <person name="Schroeder M."/>
            <person name="Brambilla E.-M."/>
            <person name="Klenk H.-P."/>
            <person name="Eisen J.A."/>
        </authorList>
    </citation>
    <scope>NUCLEOTIDE SEQUENCE [LARGE SCALE GENOMIC DNA]</scope>
    <source>
        <strain evidence="7">ATCC BAA-1197 / DSM 17291 / Cas60314</strain>
    </source>
</reference>
<dbReference type="InterPro" id="IPR044035">
    <property type="entry name" value="DUF5698"/>
</dbReference>
<keyword evidence="7" id="KW-1185">Reference proteome</keyword>
<evidence type="ECO:0000256" key="4">
    <source>
        <dbReference type="ARBA" id="ARBA00023136"/>
    </source>
</evidence>
<feature type="domain" description="DUF5698" evidence="5">
    <location>
        <begin position="21"/>
        <end position="79"/>
    </location>
</feature>
<dbReference type="eggNOG" id="COG4843">
    <property type="taxonomic scope" value="Bacteria"/>
</dbReference>
<keyword evidence="2" id="KW-0812">Transmembrane</keyword>
<dbReference type="Pfam" id="PF18955">
    <property type="entry name" value="DUF5698"/>
    <property type="match status" value="1"/>
</dbReference>
<dbReference type="HOGENOM" id="CLU_106166_0_0_0"/>
<keyword evidence="1" id="KW-1003">Cell membrane</keyword>
<accession>G7V9I6</accession>
<evidence type="ECO:0000256" key="2">
    <source>
        <dbReference type="ARBA" id="ARBA00022692"/>
    </source>
</evidence>
<dbReference type="PANTHER" id="PTHR40060">
    <property type="entry name" value="UPF0316 PROTEIN YEBE"/>
    <property type="match status" value="1"/>
</dbReference>
<evidence type="ECO:0000313" key="7">
    <source>
        <dbReference type="Proteomes" id="UP000005868"/>
    </source>
</evidence>
<keyword evidence="4" id="KW-0472">Membrane</keyword>
<proteinExistence type="predicted"/>
<evidence type="ECO:0000256" key="3">
    <source>
        <dbReference type="ARBA" id="ARBA00022989"/>
    </source>
</evidence>
<dbReference type="KEGG" id="tli:Tlie_0803"/>
<protein>
    <recommendedName>
        <fullName evidence="5">DUF5698 domain-containing protein</fullName>
    </recommendedName>
</protein>
<dbReference type="PANTHER" id="PTHR40060:SF1">
    <property type="entry name" value="UPF0316 PROTEIN YEBE"/>
    <property type="match status" value="1"/>
</dbReference>
<name>G7V9I6_THELD</name>
<gene>
    <name evidence="6" type="ordered locus">Tlie_0803</name>
</gene>
<dbReference type="Proteomes" id="UP000005868">
    <property type="component" value="Chromosome"/>
</dbReference>
<evidence type="ECO:0000313" key="6">
    <source>
        <dbReference type="EMBL" id="AER66536.1"/>
    </source>
</evidence>
<dbReference type="STRING" id="580340.Tlie_0803"/>
<reference evidence="6 7" key="2">
    <citation type="journal article" date="2012" name="Stand. Genomic Sci.">
        <title>Genome sequence of the moderately thermophilic, amino-acid-degrading and sulfur-reducing bacterium Thermovirga lienii type strain (Cas60314(T)).</title>
        <authorList>
            <person name="Goker M."/>
            <person name="Saunders E."/>
            <person name="Lapidus A."/>
            <person name="Nolan M."/>
            <person name="Lucas S."/>
            <person name="Hammon N."/>
            <person name="Deshpande S."/>
            <person name="Cheng J.F."/>
            <person name="Han C."/>
            <person name="Tapia R."/>
            <person name="Goodwin L.A."/>
            <person name="Pitluck S."/>
            <person name="Liolios K."/>
            <person name="Mavromatis K."/>
            <person name="Pagani I."/>
            <person name="Ivanova N."/>
            <person name="Mikhailova N."/>
            <person name="Pati A."/>
            <person name="Chen A."/>
            <person name="Palaniappan K."/>
            <person name="Land M."/>
            <person name="Chang Y.J."/>
            <person name="Jeffries C.D."/>
            <person name="Brambilla E.M."/>
            <person name="Rohde M."/>
            <person name="Spring S."/>
            <person name="Detter J.C."/>
            <person name="Woyke T."/>
            <person name="Bristow J."/>
            <person name="Eisen J.A."/>
            <person name="Markowitz V."/>
            <person name="Hugenholtz P."/>
            <person name="Kyrpides N.C."/>
            <person name="Klenk H.P."/>
        </authorList>
    </citation>
    <scope>NUCLEOTIDE SEQUENCE [LARGE SCALE GENOMIC DNA]</scope>
    <source>
        <strain evidence="7">ATCC BAA-1197 / DSM 17291 / Cas60314</strain>
    </source>
</reference>
<dbReference type="InterPro" id="IPR022930">
    <property type="entry name" value="UPF0316"/>
</dbReference>